<keyword evidence="1" id="KW-0472">Membrane</keyword>
<keyword evidence="3" id="KW-1185">Reference proteome</keyword>
<dbReference type="AlphaFoldDB" id="A0A5B9PFW0"/>
<proteinExistence type="predicted"/>
<protein>
    <submittedName>
        <fullName evidence="2">Uncharacterized protein</fullName>
    </submittedName>
</protein>
<evidence type="ECO:0000313" key="3">
    <source>
        <dbReference type="Proteomes" id="UP000322214"/>
    </source>
</evidence>
<sequence length="66" mass="7214">MLGQPGFLYALTYINESIQEIGEVLYFVKAMAVSAVAYLVLSLIPVLMLRLVGFRFQRGSAAAKCA</sequence>
<dbReference type="Proteomes" id="UP000322214">
    <property type="component" value="Chromosome"/>
</dbReference>
<dbReference type="EMBL" id="CP042912">
    <property type="protein sequence ID" value="QEG24085.1"/>
    <property type="molecule type" value="Genomic_DNA"/>
</dbReference>
<name>A0A5B9PFW0_9BACT</name>
<accession>A0A5B9PFW0</accession>
<dbReference type="KEGG" id="mff:MFFC18_40010"/>
<evidence type="ECO:0000256" key="1">
    <source>
        <dbReference type="SAM" id="Phobius"/>
    </source>
</evidence>
<feature type="transmembrane region" description="Helical" evidence="1">
    <location>
        <begin position="26"/>
        <end position="49"/>
    </location>
</feature>
<reference evidence="2 3" key="1">
    <citation type="submission" date="2019-08" db="EMBL/GenBank/DDBJ databases">
        <title>Deep-cultivation of Planctomycetes and their phenomic and genomic characterization uncovers novel biology.</title>
        <authorList>
            <person name="Wiegand S."/>
            <person name="Jogler M."/>
            <person name="Boedeker C."/>
            <person name="Pinto D."/>
            <person name="Vollmers J."/>
            <person name="Rivas-Marin E."/>
            <person name="Kohn T."/>
            <person name="Peeters S.H."/>
            <person name="Heuer A."/>
            <person name="Rast P."/>
            <person name="Oberbeckmann S."/>
            <person name="Bunk B."/>
            <person name="Jeske O."/>
            <person name="Meyerdierks A."/>
            <person name="Storesund J.E."/>
            <person name="Kallscheuer N."/>
            <person name="Luecker S."/>
            <person name="Lage O.M."/>
            <person name="Pohl T."/>
            <person name="Merkel B.J."/>
            <person name="Hornburger P."/>
            <person name="Mueller R.-W."/>
            <person name="Bruemmer F."/>
            <person name="Labrenz M."/>
            <person name="Spormann A.M."/>
            <person name="Op den Camp H."/>
            <person name="Overmann J."/>
            <person name="Amann R."/>
            <person name="Jetten M.S.M."/>
            <person name="Mascher T."/>
            <person name="Medema M.H."/>
            <person name="Devos D.P."/>
            <person name="Kaster A.-K."/>
            <person name="Ovreas L."/>
            <person name="Rohde M."/>
            <person name="Galperin M.Y."/>
            <person name="Jogler C."/>
        </authorList>
    </citation>
    <scope>NUCLEOTIDE SEQUENCE [LARGE SCALE GENOMIC DNA]</scope>
    <source>
        <strain evidence="2 3">FC18</strain>
    </source>
</reference>
<organism evidence="2 3">
    <name type="scientific">Mariniblastus fucicola</name>
    <dbReference type="NCBI Taxonomy" id="980251"/>
    <lineage>
        <taxon>Bacteria</taxon>
        <taxon>Pseudomonadati</taxon>
        <taxon>Planctomycetota</taxon>
        <taxon>Planctomycetia</taxon>
        <taxon>Pirellulales</taxon>
        <taxon>Pirellulaceae</taxon>
        <taxon>Mariniblastus</taxon>
    </lineage>
</organism>
<keyword evidence="1" id="KW-1133">Transmembrane helix</keyword>
<evidence type="ECO:0000313" key="2">
    <source>
        <dbReference type="EMBL" id="QEG24085.1"/>
    </source>
</evidence>
<keyword evidence="1" id="KW-0812">Transmembrane</keyword>
<gene>
    <name evidence="2" type="ORF">MFFC18_40010</name>
</gene>